<dbReference type="PANTHER" id="PTHR11571:SF224">
    <property type="entry name" value="HEMATOPOIETIC PROSTAGLANDIN D SYNTHASE"/>
    <property type="match status" value="1"/>
</dbReference>
<dbReference type="PANTHER" id="PTHR11571">
    <property type="entry name" value="GLUTATHIONE S-TRANSFERASE"/>
    <property type="match status" value="1"/>
</dbReference>
<comment type="similarity">
    <text evidence="4">Belongs to the GST superfamily. Sigma family.</text>
</comment>
<evidence type="ECO:0000259" key="6">
    <source>
        <dbReference type="PROSITE" id="PS50404"/>
    </source>
</evidence>
<dbReference type="SFLD" id="SFLDG01205">
    <property type="entry name" value="AMPS.1"/>
    <property type="match status" value="1"/>
</dbReference>
<dbReference type="CDD" id="cd03192">
    <property type="entry name" value="GST_C_Sigma_like"/>
    <property type="match status" value="1"/>
</dbReference>
<keyword evidence="3" id="KW-0808">Transferase</keyword>
<dbReference type="SUPFAM" id="SSF52833">
    <property type="entry name" value="Thioredoxin-like"/>
    <property type="match status" value="1"/>
</dbReference>
<dbReference type="GO" id="GO:0004364">
    <property type="term" value="F:glutathione transferase activity"/>
    <property type="evidence" value="ECO:0007669"/>
    <property type="project" value="UniProtKB-EC"/>
</dbReference>
<dbReference type="InterPro" id="IPR036249">
    <property type="entry name" value="Thioredoxin-like_sf"/>
</dbReference>
<evidence type="ECO:0000256" key="2">
    <source>
        <dbReference type="ARBA" id="ARBA00012452"/>
    </source>
</evidence>
<dbReference type="EMBL" id="JALNTZ010000002">
    <property type="protein sequence ID" value="KAJ3663481.1"/>
    <property type="molecule type" value="Genomic_DNA"/>
</dbReference>
<dbReference type="PROSITE" id="PS50405">
    <property type="entry name" value="GST_CTER"/>
    <property type="match status" value="1"/>
</dbReference>
<dbReference type="GO" id="GO:0006749">
    <property type="term" value="P:glutathione metabolic process"/>
    <property type="evidence" value="ECO:0007669"/>
    <property type="project" value="TreeGrafter"/>
</dbReference>
<feature type="domain" description="GST N-terminal" evidence="6">
    <location>
        <begin position="3"/>
        <end position="80"/>
    </location>
</feature>
<dbReference type="CDD" id="cd03039">
    <property type="entry name" value="GST_N_Sigma_like"/>
    <property type="match status" value="1"/>
</dbReference>
<dbReference type="InterPro" id="IPR010987">
    <property type="entry name" value="Glutathione-S-Trfase_C-like"/>
</dbReference>
<name>A0AA38IY55_9CUCU</name>
<dbReference type="GO" id="GO:0004602">
    <property type="term" value="F:glutathione peroxidase activity"/>
    <property type="evidence" value="ECO:0007669"/>
    <property type="project" value="UniProtKB-ARBA"/>
</dbReference>
<dbReference type="EC" id="2.5.1.18" evidence="2"/>
<dbReference type="FunFam" id="3.40.30.10:FF:000035">
    <property type="entry name" value="hematopoietic prostaglandin D synthase"/>
    <property type="match status" value="1"/>
</dbReference>
<dbReference type="SFLD" id="SFLDS00019">
    <property type="entry name" value="Glutathione_Transferase_(cytos"/>
    <property type="match status" value="1"/>
</dbReference>
<dbReference type="Pfam" id="PF14497">
    <property type="entry name" value="GST_C_3"/>
    <property type="match status" value="1"/>
</dbReference>
<dbReference type="InterPro" id="IPR004045">
    <property type="entry name" value="Glutathione_S-Trfase_N"/>
</dbReference>
<dbReference type="AlphaFoldDB" id="A0AA38IY55"/>
<evidence type="ECO:0000256" key="1">
    <source>
        <dbReference type="ARBA" id="ARBA00011738"/>
    </source>
</evidence>
<dbReference type="FunFam" id="1.20.1050.10:FF:000030">
    <property type="entry name" value="Glutathione S-transferase S1"/>
    <property type="match status" value="1"/>
</dbReference>
<evidence type="ECO:0000313" key="9">
    <source>
        <dbReference type="Proteomes" id="UP001168821"/>
    </source>
</evidence>
<evidence type="ECO:0000256" key="4">
    <source>
        <dbReference type="ARBA" id="ARBA00038317"/>
    </source>
</evidence>
<dbReference type="Gene3D" id="3.40.30.10">
    <property type="entry name" value="Glutaredoxin"/>
    <property type="match status" value="1"/>
</dbReference>
<dbReference type="SFLD" id="SFLDG00363">
    <property type="entry name" value="AMPS_(cytGST):_Alpha-__Mu-__Pi"/>
    <property type="match status" value="1"/>
</dbReference>
<feature type="domain" description="GST C-terminal" evidence="7">
    <location>
        <begin position="82"/>
        <end position="204"/>
    </location>
</feature>
<evidence type="ECO:0000256" key="3">
    <source>
        <dbReference type="ARBA" id="ARBA00022679"/>
    </source>
</evidence>
<dbReference type="InterPro" id="IPR040079">
    <property type="entry name" value="Glutathione_S-Trfase"/>
</dbReference>
<dbReference type="Proteomes" id="UP001168821">
    <property type="component" value="Unassembled WGS sequence"/>
</dbReference>
<organism evidence="8 9">
    <name type="scientific">Zophobas morio</name>
    <dbReference type="NCBI Taxonomy" id="2755281"/>
    <lineage>
        <taxon>Eukaryota</taxon>
        <taxon>Metazoa</taxon>
        <taxon>Ecdysozoa</taxon>
        <taxon>Arthropoda</taxon>
        <taxon>Hexapoda</taxon>
        <taxon>Insecta</taxon>
        <taxon>Pterygota</taxon>
        <taxon>Neoptera</taxon>
        <taxon>Endopterygota</taxon>
        <taxon>Coleoptera</taxon>
        <taxon>Polyphaga</taxon>
        <taxon>Cucujiformia</taxon>
        <taxon>Tenebrionidae</taxon>
        <taxon>Zophobas</taxon>
    </lineage>
</organism>
<reference evidence="8" key="1">
    <citation type="journal article" date="2023" name="G3 (Bethesda)">
        <title>Whole genome assemblies of Zophobas morio and Tenebrio molitor.</title>
        <authorList>
            <person name="Kaur S."/>
            <person name="Stinson S.A."/>
            <person name="diCenzo G.C."/>
        </authorList>
    </citation>
    <scope>NUCLEOTIDE SEQUENCE</scope>
    <source>
        <strain evidence="8">QUZm001</strain>
    </source>
</reference>
<protein>
    <recommendedName>
        <fullName evidence="2">glutathione transferase</fullName>
        <ecNumber evidence="2">2.5.1.18</ecNumber>
    </recommendedName>
</protein>
<dbReference type="Gene3D" id="1.20.1050.10">
    <property type="match status" value="1"/>
</dbReference>
<evidence type="ECO:0000313" key="8">
    <source>
        <dbReference type="EMBL" id="KAJ3663481.1"/>
    </source>
</evidence>
<dbReference type="InterPro" id="IPR050213">
    <property type="entry name" value="GST_superfamily"/>
</dbReference>
<accession>A0AA38IY55</accession>
<evidence type="ECO:0000259" key="7">
    <source>
        <dbReference type="PROSITE" id="PS50405"/>
    </source>
</evidence>
<dbReference type="InterPro" id="IPR004046">
    <property type="entry name" value="GST_C"/>
</dbReference>
<dbReference type="InterPro" id="IPR036282">
    <property type="entry name" value="Glutathione-S-Trfase_C_sf"/>
</dbReference>
<evidence type="ECO:0000256" key="5">
    <source>
        <dbReference type="ARBA" id="ARBA00047960"/>
    </source>
</evidence>
<keyword evidence="9" id="KW-1185">Reference proteome</keyword>
<sequence length="204" mass="23408">MAPQYKFTYLDTRGLGEMCRYLFKYGGIDFEDVRIKRENWPQHKDKTPFGVVPILEYNGKVVGQSLAIARYLAKKVKLVGDNDWESLEIDATADTINDIRIKLIPIIMEQDTTKKQALLETLKKDTFGYYLPRLEAGAQKNNGYLVLGRLTWADFYFSTVSTMFDIVTGEDILGSYPNLKGVRDKVHALPAIKKWIEVRPKSDF</sequence>
<comment type="catalytic activity">
    <reaction evidence="5">
        <text>RX + glutathione = an S-substituted glutathione + a halide anion + H(+)</text>
        <dbReference type="Rhea" id="RHEA:16437"/>
        <dbReference type="ChEBI" id="CHEBI:15378"/>
        <dbReference type="ChEBI" id="CHEBI:16042"/>
        <dbReference type="ChEBI" id="CHEBI:17792"/>
        <dbReference type="ChEBI" id="CHEBI:57925"/>
        <dbReference type="ChEBI" id="CHEBI:90779"/>
        <dbReference type="EC" id="2.5.1.18"/>
    </reaction>
</comment>
<dbReference type="PROSITE" id="PS50404">
    <property type="entry name" value="GST_NTER"/>
    <property type="match status" value="1"/>
</dbReference>
<gene>
    <name evidence="8" type="ORF">Zmor_007739</name>
</gene>
<dbReference type="SUPFAM" id="SSF47616">
    <property type="entry name" value="GST C-terminal domain-like"/>
    <property type="match status" value="1"/>
</dbReference>
<proteinExistence type="inferred from homology"/>
<comment type="caution">
    <text evidence="8">The sequence shown here is derived from an EMBL/GenBank/DDBJ whole genome shotgun (WGS) entry which is preliminary data.</text>
</comment>
<dbReference type="Pfam" id="PF02798">
    <property type="entry name" value="GST_N"/>
    <property type="match status" value="1"/>
</dbReference>
<comment type="subunit">
    <text evidence="1">Homodimer.</text>
</comment>